<accession>A0AA46YLE8</accession>
<dbReference type="InterPro" id="IPR041581">
    <property type="entry name" value="Glyoxalase_6"/>
</dbReference>
<dbReference type="AlphaFoldDB" id="A0AA46YLE8"/>
<dbReference type="SUPFAM" id="SSF54593">
    <property type="entry name" value="Glyoxalase/Bleomycin resistance protein/Dihydroxybiphenyl dioxygenase"/>
    <property type="match status" value="1"/>
</dbReference>
<evidence type="ECO:0000259" key="1">
    <source>
        <dbReference type="Pfam" id="PF18029"/>
    </source>
</evidence>
<keyword evidence="3" id="KW-1185">Reference proteome</keyword>
<feature type="domain" description="Glyoxalase-like" evidence="1">
    <location>
        <begin position="8"/>
        <end position="117"/>
    </location>
</feature>
<evidence type="ECO:0000313" key="2">
    <source>
        <dbReference type="EMBL" id="UYM04798.1"/>
    </source>
</evidence>
<protein>
    <submittedName>
        <fullName evidence="2">VOC family protein</fullName>
    </submittedName>
</protein>
<gene>
    <name evidence="2" type="ORF">L0C25_20045</name>
</gene>
<dbReference type="Pfam" id="PF18029">
    <property type="entry name" value="Glyoxalase_6"/>
    <property type="match status" value="1"/>
</dbReference>
<dbReference type="RefSeq" id="WP_271633558.1">
    <property type="nucleotide sequence ID" value="NZ_CP094970.1"/>
</dbReference>
<proteinExistence type="predicted"/>
<name>A0AA46YLE8_9ACTN</name>
<dbReference type="EMBL" id="CP094970">
    <property type="protein sequence ID" value="UYM04798.1"/>
    <property type="molecule type" value="Genomic_DNA"/>
</dbReference>
<evidence type="ECO:0000313" key="3">
    <source>
        <dbReference type="Proteomes" id="UP001164390"/>
    </source>
</evidence>
<dbReference type="PANTHER" id="PTHR35908:SF1">
    <property type="entry name" value="CONSERVED PROTEIN"/>
    <property type="match status" value="1"/>
</dbReference>
<sequence length="121" mass="13404">MTVQLAAVTFDCDDAMTVGRFWAAALDRPLDGHSTRDFATIGMAEDHAVGGSNAWMFARVPESKVAKNRVHIDFAADDSEAEVNWLIGLGAKRVDDKREWNFAWTIMQDPEGNEFCVAQTP</sequence>
<dbReference type="InterPro" id="IPR029068">
    <property type="entry name" value="Glyas_Bleomycin-R_OHBP_Dase"/>
</dbReference>
<dbReference type="Gene3D" id="3.10.180.10">
    <property type="entry name" value="2,3-Dihydroxybiphenyl 1,2-Dioxygenase, domain 1"/>
    <property type="match status" value="1"/>
</dbReference>
<dbReference type="Proteomes" id="UP001164390">
    <property type="component" value="Chromosome"/>
</dbReference>
<dbReference type="KEGG" id="sgrg:L0C25_20045"/>
<reference evidence="2" key="1">
    <citation type="submission" date="2022-01" db="EMBL/GenBank/DDBJ databases">
        <title>Nocardioidaceae gen. sp. A5X3R13.</title>
        <authorList>
            <person name="Lopez Marin M.A."/>
            <person name="Uhlik O."/>
        </authorList>
    </citation>
    <scope>NUCLEOTIDE SEQUENCE</scope>
    <source>
        <strain evidence="2">A5X3R13</strain>
    </source>
</reference>
<organism evidence="2 3">
    <name type="scientific">Solicola gregarius</name>
    <dbReference type="NCBI Taxonomy" id="2908642"/>
    <lineage>
        <taxon>Bacteria</taxon>
        <taxon>Bacillati</taxon>
        <taxon>Actinomycetota</taxon>
        <taxon>Actinomycetes</taxon>
        <taxon>Propionibacteriales</taxon>
        <taxon>Nocardioidaceae</taxon>
        <taxon>Solicola</taxon>
    </lineage>
</organism>
<dbReference type="CDD" id="cd06587">
    <property type="entry name" value="VOC"/>
    <property type="match status" value="1"/>
</dbReference>
<dbReference type="PANTHER" id="PTHR35908">
    <property type="entry name" value="HYPOTHETICAL FUSION PROTEIN"/>
    <property type="match status" value="1"/>
</dbReference>